<feature type="domain" description="RNA polymerase sigma-70 region 2" evidence="6">
    <location>
        <begin position="18"/>
        <end position="74"/>
    </location>
</feature>
<dbReference type="InterPro" id="IPR014325">
    <property type="entry name" value="RNA_pol_sigma-E_actinobac"/>
</dbReference>
<comment type="similarity">
    <text evidence="1">Belongs to the sigma-70 factor family. ECF subfamily.</text>
</comment>
<gene>
    <name evidence="8" type="ORF">GCM10009839_12180</name>
</gene>
<evidence type="ECO:0000259" key="6">
    <source>
        <dbReference type="Pfam" id="PF04542"/>
    </source>
</evidence>
<proteinExistence type="inferred from homology"/>
<dbReference type="NCBIfam" id="TIGR02983">
    <property type="entry name" value="SigE-fam_strep"/>
    <property type="match status" value="1"/>
</dbReference>
<dbReference type="CDD" id="cd06171">
    <property type="entry name" value="Sigma70_r4"/>
    <property type="match status" value="1"/>
</dbReference>
<keyword evidence="4" id="KW-0238">DNA-binding</keyword>
<dbReference type="SUPFAM" id="SSF88946">
    <property type="entry name" value="Sigma2 domain of RNA polymerase sigma factors"/>
    <property type="match status" value="1"/>
</dbReference>
<accession>A0ABN2TQP4</accession>
<dbReference type="InterPro" id="IPR013324">
    <property type="entry name" value="RNA_pol_sigma_r3/r4-like"/>
</dbReference>
<feature type="domain" description="RNA polymerase sigma factor 70 region 4 type 2" evidence="7">
    <location>
        <begin position="103"/>
        <end position="155"/>
    </location>
</feature>
<dbReference type="EMBL" id="BAAAQN010000005">
    <property type="protein sequence ID" value="GAA2017801.1"/>
    <property type="molecule type" value="Genomic_DNA"/>
</dbReference>
<evidence type="ECO:0000259" key="7">
    <source>
        <dbReference type="Pfam" id="PF08281"/>
    </source>
</evidence>
<dbReference type="NCBIfam" id="TIGR02937">
    <property type="entry name" value="sigma70-ECF"/>
    <property type="match status" value="1"/>
</dbReference>
<evidence type="ECO:0000256" key="1">
    <source>
        <dbReference type="ARBA" id="ARBA00010641"/>
    </source>
</evidence>
<sequence length="172" mass="19345">MARAERDAEFSEYLRARSAWLCRVAYLLCGDWHRADDLAQTAAVRLYRQWPRASRAENIDAYARRTLVNVFLSEQQSGWFRFAFPHRTPIEREAPALDADVSLDLRAALERLAPRQRATVVLRYYCDLSVAQTAEILGCSEGNVKSQTSRALATLRTLLAPATAAELEGITG</sequence>
<dbReference type="Proteomes" id="UP001500751">
    <property type="component" value="Unassembled WGS sequence"/>
</dbReference>
<name>A0ABN2TQP4_9ACTN</name>
<dbReference type="InterPro" id="IPR014284">
    <property type="entry name" value="RNA_pol_sigma-70_dom"/>
</dbReference>
<keyword evidence="5" id="KW-0804">Transcription</keyword>
<evidence type="ECO:0000256" key="3">
    <source>
        <dbReference type="ARBA" id="ARBA00023082"/>
    </source>
</evidence>
<dbReference type="RefSeq" id="WP_344664499.1">
    <property type="nucleotide sequence ID" value="NZ_BAAAQN010000005.1"/>
</dbReference>
<reference evidence="8 9" key="1">
    <citation type="journal article" date="2019" name="Int. J. Syst. Evol. Microbiol.">
        <title>The Global Catalogue of Microorganisms (GCM) 10K type strain sequencing project: providing services to taxonomists for standard genome sequencing and annotation.</title>
        <authorList>
            <consortium name="The Broad Institute Genomics Platform"/>
            <consortium name="The Broad Institute Genome Sequencing Center for Infectious Disease"/>
            <person name="Wu L."/>
            <person name="Ma J."/>
        </authorList>
    </citation>
    <scope>NUCLEOTIDE SEQUENCE [LARGE SCALE GENOMIC DNA]</scope>
    <source>
        <strain evidence="8 9">JCM 16014</strain>
    </source>
</reference>
<protein>
    <submittedName>
        <fullName evidence="8">SigE family RNA polymerase sigma factor</fullName>
    </submittedName>
</protein>
<dbReference type="InterPro" id="IPR036388">
    <property type="entry name" value="WH-like_DNA-bd_sf"/>
</dbReference>
<evidence type="ECO:0000256" key="4">
    <source>
        <dbReference type="ARBA" id="ARBA00023125"/>
    </source>
</evidence>
<evidence type="ECO:0000313" key="9">
    <source>
        <dbReference type="Proteomes" id="UP001500751"/>
    </source>
</evidence>
<keyword evidence="3" id="KW-0731">Sigma factor</keyword>
<dbReference type="Pfam" id="PF04542">
    <property type="entry name" value="Sigma70_r2"/>
    <property type="match status" value="1"/>
</dbReference>
<dbReference type="PANTHER" id="PTHR43133">
    <property type="entry name" value="RNA POLYMERASE ECF-TYPE SIGMA FACTO"/>
    <property type="match status" value="1"/>
</dbReference>
<dbReference type="Gene3D" id="1.10.10.10">
    <property type="entry name" value="Winged helix-like DNA-binding domain superfamily/Winged helix DNA-binding domain"/>
    <property type="match status" value="1"/>
</dbReference>
<organism evidence="8 9">
    <name type="scientific">Catenulispora yoronensis</name>
    <dbReference type="NCBI Taxonomy" id="450799"/>
    <lineage>
        <taxon>Bacteria</taxon>
        <taxon>Bacillati</taxon>
        <taxon>Actinomycetota</taxon>
        <taxon>Actinomycetes</taxon>
        <taxon>Catenulisporales</taxon>
        <taxon>Catenulisporaceae</taxon>
        <taxon>Catenulispora</taxon>
    </lineage>
</organism>
<dbReference type="Gene3D" id="1.10.1740.10">
    <property type="match status" value="1"/>
</dbReference>
<evidence type="ECO:0000256" key="5">
    <source>
        <dbReference type="ARBA" id="ARBA00023163"/>
    </source>
</evidence>
<dbReference type="SUPFAM" id="SSF88659">
    <property type="entry name" value="Sigma3 and sigma4 domains of RNA polymerase sigma factors"/>
    <property type="match status" value="1"/>
</dbReference>
<dbReference type="InterPro" id="IPR007627">
    <property type="entry name" value="RNA_pol_sigma70_r2"/>
</dbReference>
<evidence type="ECO:0000313" key="8">
    <source>
        <dbReference type="EMBL" id="GAA2017801.1"/>
    </source>
</evidence>
<dbReference type="InterPro" id="IPR039425">
    <property type="entry name" value="RNA_pol_sigma-70-like"/>
</dbReference>
<dbReference type="Pfam" id="PF08281">
    <property type="entry name" value="Sigma70_r4_2"/>
    <property type="match status" value="1"/>
</dbReference>
<dbReference type="InterPro" id="IPR013325">
    <property type="entry name" value="RNA_pol_sigma_r2"/>
</dbReference>
<keyword evidence="2" id="KW-0805">Transcription regulation</keyword>
<dbReference type="InterPro" id="IPR013249">
    <property type="entry name" value="RNA_pol_sigma70_r4_t2"/>
</dbReference>
<evidence type="ECO:0000256" key="2">
    <source>
        <dbReference type="ARBA" id="ARBA00023015"/>
    </source>
</evidence>
<keyword evidence="9" id="KW-1185">Reference proteome</keyword>
<comment type="caution">
    <text evidence="8">The sequence shown here is derived from an EMBL/GenBank/DDBJ whole genome shotgun (WGS) entry which is preliminary data.</text>
</comment>
<dbReference type="PANTHER" id="PTHR43133:SF50">
    <property type="entry name" value="ECF RNA POLYMERASE SIGMA FACTOR SIGM"/>
    <property type="match status" value="1"/>
</dbReference>